<accession>A0A8J5JD61</accession>
<sequence>MKSCRDCSTLISVAFGQQGQKPSCRLQQQITVQPTQITLVVIKLLFRYLEALNRNLVSSFHDMCESVRGYVMYIFWGLVTMKCEFELELQHPKIIYYE</sequence>
<comment type="caution">
    <text evidence="1">The sequence shown here is derived from an EMBL/GenBank/DDBJ whole genome shotgun (WGS) entry which is preliminary data.</text>
</comment>
<proteinExistence type="predicted"/>
<keyword evidence="2" id="KW-1185">Reference proteome</keyword>
<dbReference type="AlphaFoldDB" id="A0A8J5JD61"/>
<dbReference type="EMBL" id="JAHLQT010043654">
    <property type="protein sequence ID" value="KAG7154859.1"/>
    <property type="molecule type" value="Genomic_DNA"/>
</dbReference>
<gene>
    <name evidence="1" type="ORF">Hamer_G019671</name>
</gene>
<organism evidence="1 2">
    <name type="scientific">Homarus americanus</name>
    <name type="common">American lobster</name>
    <dbReference type="NCBI Taxonomy" id="6706"/>
    <lineage>
        <taxon>Eukaryota</taxon>
        <taxon>Metazoa</taxon>
        <taxon>Ecdysozoa</taxon>
        <taxon>Arthropoda</taxon>
        <taxon>Crustacea</taxon>
        <taxon>Multicrustacea</taxon>
        <taxon>Malacostraca</taxon>
        <taxon>Eumalacostraca</taxon>
        <taxon>Eucarida</taxon>
        <taxon>Decapoda</taxon>
        <taxon>Pleocyemata</taxon>
        <taxon>Astacidea</taxon>
        <taxon>Nephropoidea</taxon>
        <taxon>Nephropidae</taxon>
        <taxon>Homarus</taxon>
    </lineage>
</organism>
<name>A0A8J5JD61_HOMAM</name>
<evidence type="ECO:0000313" key="2">
    <source>
        <dbReference type="Proteomes" id="UP000747542"/>
    </source>
</evidence>
<evidence type="ECO:0000313" key="1">
    <source>
        <dbReference type="EMBL" id="KAG7154859.1"/>
    </source>
</evidence>
<reference evidence="1" key="1">
    <citation type="journal article" date="2021" name="Sci. Adv.">
        <title>The American lobster genome reveals insights on longevity, neural, and immune adaptations.</title>
        <authorList>
            <person name="Polinski J.M."/>
            <person name="Zimin A.V."/>
            <person name="Clark K.F."/>
            <person name="Kohn A.B."/>
            <person name="Sadowski N."/>
            <person name="Timp W."/>
            <person name="Ptitsyn A."/>
            <person name="Khanna P."/>
            <person name="Romanova D.Y."/>
            <person name="Williams P."/>
            <person name="Greenwood S.J."/>
            <person name="Moroz L.L."/>
            <person name="Walt D.R."/>
            <person name="Bodnar A.G."/>
        </authorList>
    </citation>
    <scope>NUCLEOTIDE SEQUENCE</scope>
    <source>
        <strain evidence="1">GMGI-L3</strain>
    </source>
</reference>
<protein>
    <submittedName>
        <fullName evidence="1">Uncharacterized protein</fullName>
    </submittedName>
</protein>
<dbReference type="Proteomes" id="UP000747542">
    <property type="component" value="Unassembled WGS sequence"/>
</dbReference>